<comment type="caution">
    <text evidence="2">The sequence shown here is derived from an EMBL/GenBank/DDBJ whole genome shotgun (WGS) entry which is preliminary data.</text>
</comment>
<sequence>MPILSSENFDYWKSRIKAIMRSADVEIWNSCVNGYKCPTKKVDNKEVYKSDSELSASEKAELQCHGYGHLAHECANKLKKSTNFKANLSWDDDSNSDTSVQELEEKGNFMAFVTSLCSQTSDSESSDDSDEDEGVDLKDSQVLREKYDQLYQDCMKIRGLRKHFRVLYRELERSRIGLEPSRIGLERSGQPHF</sequence>
<evidence type="ECO:0000256" key="1">
    <source>
        <dbReference type="SAM" id="MobiDB-lite"/>
    </source>
</evidence>
<dbReference type="EMBL" id="JACTNZ010000008">
    <property type="protein sequence ID" value="KAG5535902.1"/>
    <property type="molecule type" value="Genomic_DNA"/>
</dbReference>
<dbReference type="Proteomes" id="UP000823749">
    <property type="component" value="Chromosome 8"/>
</dbReference>
<protein>
    <recommendedName>
        <fullName evidence="4">Gag-pol polyprotein</fullName>
    </recommendedName>
</protein>
<proteinExistence type="predicted"/>
<feature type="compositionally biased region" description="Acidic residues" evidence="1">
    <location>
        <begin position="124"/>
        <end position="134"/>
    </location>
</feature>
<evidence type="ECO:0008006" key="4">
    <source>
        <dbReference type="Google" id="ProtNLM"/>
    </source>
</evidence>
<keyword evidence="3" id="KW-1185">Reference proteome</keyword>
<accession>A0AAV6J4B1</accession>
<name>A0AAV6J4B1_9ERIC</name>
<organism evidence="2 3">
    <name type="scientific">Rhododendron griersonianum</name>
    <dbReference type="NCBI Taxonomy" id="479676"/>
    <lineage>
        <taxon>Eukaryota</taxon>
        <taxon>Viridiplantae</taxon>
        <taxon>Streptophyta</taxon>
        <taxon>Embryophyta</taxon>
        <taxon>Tracheophyta</taxon>
        <taxon>Spermatophyta</taxon>
        <taxon>Magnoliopsida</taxon>
        <taxon>eudicotyledons</taxon>
        <taxon>Gunneridae</taxon>
        <taxon>Pentapetalae</taxon>
        <taxon>asterids</taxon>
        <taxon>Ericales</taxon>
        <taxon>Ericaceae</taxon>
        <taxon>Ericoideae</taxon>
        <taxon>Rhodoreae</taxon>
        <taxon>Rhododendron</taxon>
    </lineage>
</organism>
<evidence type="ECO:0000313" key="2">
    <source>
        <dbReference type="EMBL" id="KAG5535902.1"/>
    </source>
</evidence>
<gene>
    <name evidence="2" type="ORF">RHGRI_023621</name>
</gene>
<feature type="region of interest" description="Disordered" evidence="1">
    <location>
        <begin position="119"/>
        <end position="139"/>
    </location>
</feature>
<dbReference type="AlphaFoldDB" id="A0AAV6J4B1"/>
<reference evidence="2" key="1">
    <citation type="submission" date="2020-08" db="EMBL/GenBank/DDBJ databases">
        <title>Plant Genome Project.</title>
        <authorList>
            <person name="Zhang R.-G."/>
        </authorList>
    </citation>
    <scope>NUCLEOTIDE SEQUENCE</scope>
    <source>
        <strain evidence="2">WSP0</strain>
        <tissue evidence="2">Leaf</tissue>
    </source>
</reference>
<evidence type="ECO:0000313" key="3">
    <source>
        <dbReference type="Proteomes" id="UP000823749"/>
    </source>
</evidence>